<evidence type="ECO:0000256" key="1">
    <source>
        <dbReference type="ARBA" id="ARBA00008779"/>
    </source>
</evidence>
<feature type="domain" description="Sulfatase N-terminal" evidence="7">
    <location>
        <begin position="33"/>
        <end position="356"/>
    </location>
</feature>
<evidence type="ECO:0000259" key="7">
    <source>
        <dbReference type="Pfam" id="PF00884"/>
    </source>
</evidence>
<feature type="region of interest" description="Disordered" evidence="5">
    <location>
        <begin position="451"/>
        <end position="479"/>
    </location>
</feature>
<dbReference type="InterPro" id="IPR000917">
    <property type="entry name" value="Sulfatase_N"/>
</dbReference>
<accession>A0A3D3R0Z0</accession>
<sequence length="479" mass="53519">MKQLVFSLLLIITAGLFGSDAIAQQATTEPRKPNIILIMADDVSWECFGSYGADDYKTPHIDRLAQQGIRFTNCYSTPLCTPSRVKLMTGKYNFRNYSHFGYLNPQEKTFGQLLQSAGYKTAIAGKWQLNGLYHGAEGHNDNRRPFKAGFDEYCLWQVTTGTKIKDGGGERFWSPPLEQNGKFLTIEDNAGKYGPDIMSDFLCDFIRKNKDQPFFVYYPTTLVHNPFVPTPDTIGDAPRTQAANNQPKGKQARKANFVAMVNYLDKIVGKLVQQVEEVGQLDNTLILFTADNGTNVQITSQWNGRMIHGGKGSTTDMGTHVPLVAYWKGHTPHGAVLNDLIDFTDFYPTFAAMAGVSLGKADPIDGRSFLPQLNGKAGQPREWVLNHYQPYWGRFQGDQYVRNAGFKLYRDGRFFHVPVDLTEKQNLAEGSAGTEGEQTRAMLQQTLSLIPPAPPVKGGPKATERPNYPDWRNIVNPND</sequence>
<dbReference type="InterPro" id="IPR017850">
    <property type="entry name" value="Alkaline_phosphatase_core_sf"/>
</dbReference>
<dbReference type="Pfam" id="PF00884">
    <property type="entry name" value="Sulfatase"/>
    <property type="match status" value="1"/>
</dbReference>
<evidence type="ECO:0000313" key="9">
    <source>
        <dbReference type="Proteomes" id="UP000263642"/>
    </source>
</evidence>
<dbReference type="GO" id="GO:0046872">
    <property type="term" value="F:metal ion binding"/>
    <property type="evidence" value="ECO:0007669"/>
    <property type="project" value="UniProtKB-KW"/>
</dbReference>
<feature type="signal peptide" evidence="6">
    <location>
        <begin position="1"/>
        <end position="23"/>
    </location>
</feature>
<evidence type="ECO:0000256" key="2">
    <source>
        <dbReference type="ARBA" id="ARBA00022723"/>
    </source>
</evidence>
<keyword evidence="4" id="KW-0106">Calcium</keyword>
<keyword evidence="2" id="KW-0479">Metal-binding</keyword>
<dbReference type="Gene3D" id="3.40.720.10">
    <property type="entry name" value="Alkaline Phosphatase, subunit A"/>
    <property type="match status" value="1"/>
</dbReference>
<feature type="chain" id="PRO_5017679386" evidence="6">
    <location>
        <begin position="24"/>
        <end position="479"/>
    </location>
</feature>
<name>A0A3D3R0Z0_9PLAN</name>
<organism evidence="8 9">
    <name type="scientific">Gimesia maris</name>
    <dbReference type="NCBI Taxonomy" id="122"/>
    <lineage>
        <taxon>Bacteria</taxon>
        <taxon>Pseudomonadati</taxon>
        <taxon>Planctomycetota</taxon>
        <taxon>Planctomycetia</taxon>
        <taxon>Planctomycetales</taxon>
        <taxon>Planctomycetaceae</taxon>
        <taxon>Gimesia</taxon>
    </lineage>
</organism>
<dbReference type="PANTHER" id="PTHR42693:SF53">
    <property type="entry name" value="ENDO-4-O-SULFATASE"/>
    <property type="match status" value="1"/>
</dbReference>
<evidence type="ECO:0000256" key="6">
    <source>
        <dbReference type="SAM" id="SignalP"/>
    </source>
</evidence>
<dbReference type="InterPro" id="IPR024607">
    <property type="entry name" value="Sulfatase_CS"/>
</dbReference>
<dbReference type="GO" id="GO:0004065">
    <property type="term" value="F:arylsulfatase activity"/>
    <property type="evidence" value="ECO:0007669"/>
    <property type="project" value="TreeGrafter"/>
</dbReference>
<dbReference type="PROSITE" id="PS00523">
    <property type="entry name" value="SULFATASE_1"/>
    <property type="match status" value="1"/>
</dbReference>
<gene>
    <name evidence="8" type="ORF">DIT97_04040</name>
</gene>
<proteinExistence type="inferred from homology"/>
<dbReference type="CDD" id="cd16151">
    <property type="entry name" value="sulfatase_like"/>
    <property type="match status" value="1"/>
</dbReference>
<comment type="similarity">
    <text evidence="1">Belongs to the sulfatase family.</text>
</comment>
<keyword evidence="3" id="KW-0378">Hydrolase</keyword>
<evidence type="ECO:0000256" key="3">
    <source>
        <dbReference type="ARBA" id="ARBA00022801"/>
    </source>
</evidence>
<dbReference type="SUPFAM" id="SSF53649">
    <property type="entry name" value="Alkaline phosphatase-like"/>
    <property type="match status" value="1"/>
</dbReference>
<evidence type="ECO:0000256" key="5">
    <source>
        <dbReference type="SAM" id="MobiDB-lite"/>
    </source>
</evidence>
<evidence type="ECO:0000256" key="4">
    <source>
        <dbReference type="ARBA" id="ARBA00022837"/>
    </source>
</evidence>
<evidence type="ECO:0000313" key="8">
    <source>
        <dbReference type="EMBL" id="HCO22256.1"/>
    </source>
</evidence>
<keyword evidence="6" id="KW-0732">Signal</keyword>
<dbReference type="Proteomes" id="UP000263642">
    <property type="component" value="Unassembled WGS sequence"/>
</dbReference>
<dbReference type="PANTHER" id="PTHR42693">
    <property type="entry name" value="ARYLSULFATASE FAMILY MEMBER"/>
    <property type="match status" value="1"/>
</dbReference>
<dbReference type="InterPro" id="IPR050738">
    <property type="entry name" value="Sulfatase"/>
</dbReference>
<dbReference type="AlphaFoldDB" id="A0A3D3R0Z0"/>
<dbReference type="EMBL" id="DQAY01000024">
    <property type="protein sequence ID" value="HCO22256.1"/>
    <property type="molecule type" value="Genomic_DNA"/>
</dbReference>
<reference evidence="8 9" key="1">
    <citation type="journal article" date="2018" name="Nat. Biotechnol.">
        <title>A standardized bacterial taxonomy based on genome phylogeny substantially revises the tree of life.</title>
        <authorList>
            <person name="Parks D.H."/>
            <person name="Chuvochina M."/>
            <person name="Waite D.W."/>
            <person name="Rinke C."/>
            <person name="Skarshewski A."/>
            <person name="Chaumeil P.A."/>
            <person name="Hugenholtz P."/>
        </authorList>
    </citation>
    <scope>NUCLEOTIDE SEQUENCE [LARGE SCALE GENOMIC DNA]</scope>
    <source>
        <strain evidence="8">UBA9375</strain>
    </source>
</reference>
<comment type="caution">
    <text evidence="8">The sequence shown here is derived from an EMBL/GenBank/DDBJ whole genome shotgun (WGS) entry which is preliminary data.</text>
</comment>
<protein>
    <submittedName>
        <fullName evidence="8">Arylsulfatase A</fullName>
    </submittedName>
</protein>